<sequence>MENEELLESNEQSDSLQYDLNKVYLYTELPDKSSGRCDNCDKAHFENSVKKGVFLRQCRNCGMKKII</sequence>
<dbReference type="Proteomes" id="UP001342826">
    <property type="component" value="Unassembled WGS sequence"/>
</dbReference>
<reference evidence="2 3" key="1">
    <citation type="submission" date="2023-03" db="EMBL/GenBank/DDBJ databases">
        <title>Bacillus Genome Sequencing.</title>
        <authorList>
            <person name="Dunlap C."/>
        </authorList>
    </citation>
    <scope>NUCLEOTIDE SEQUENCE [LARGE SCALE GENOMIC DNA]</scope>
    <source>
        <strain evidence="2 3">NRS-1717</strain>
    </source>
</reference>
<name>A0ABU6NT44_9BACI</name>
<evidence type="ECO:0000259" key="1">
    <source>
        <dbReference type="Pfam" id="PF26372"/>
    </source>
</evidence>
<dbReference type="GeneID" id="301143516"/>
<feature type="domain" description="DUF8096" evidence="1">
    <location>
        <begin position="22"/>
        <end position="65"/>
    </location>
</feature>
<protein>
    <recommendedName>
        <fullName evidence="1">DUF8096 domain-containing protein</fullName>
    </recommendedName>
</protein>
<evidence type="ECO:0000313" key="3">
    <source>
        <dbReference type="Proteomes" id="UP001342826"/>
    </source>
</evidence>
<proteinExistence type="predicted"/>
<dbReference type="Pfam" id="PF26372">
    <property type="entry name" value="DUF8096"/>
    <property type="match status" value="1"/>
</dbReference>
<dbReference type="InterPro" id="IPR058409">
    <property type="entry name" value="DUF8096"/>
</dbReference>
<organism evidence="2 3">
    <name type="scientific">Metabacillus fastidiosus</name>
    <dbReference type="NCBI Taxonomy" id="1458"/>
    <lineage>
        <taxon>Bacteria</taxon>
        <taxon>Bacillati</taxon>
        <taxon>Bacillota</taxon>
        <taxon>Bacilli</taxon>
        <taxon>Bacillales</taxon>
        <taxon>Bacillaceae</taxon>
        <taxon>Metabacillus</taxon>
    </lineage>
</organism>
<dbReference type="EMBL" id="JARTFS010000002">
    <property type="protein sequence ID" value="MED4400320.1"/>
    <property type="molecule type" value="Genomic_DNA"/>
</dbReference>
<gene>
    <name evidence="2" type="ORF">P9271_02965</name>
</gene>
<evidence type="ECO:0000313" key="2">
    <source>
        <dbReference type="EMBL" id="MED4400320.1"/>
    </source>
</evidence>
<keyword evidence="3" id="KW-1185">Reference proteome</keyword>
<accession>A0ABU6NT44</accession>
<dbReference type="RefSeq" id="WP_066224392.1">
    <property type="nucleotide sequence ID" value="NZ_JARTFS010000002.1"/>
</dbReference>
<comment type="caution">
    <text evidence="2">The sequence shown here is derived from an EMBL/GenBank/DDBJ whole genome shotgun (WGS) entry which is preliminary data.</text>
</comment>